<dbReference type="AlphaFoldDB" id="A0A517PAZ3"/>
<name>A0A517PAZ3_9PLAN</name>
<organism evidence="1 2">
    <name type="scientific">Alienimonas californiensis</name>
    <dbReference type="NCBI Taxonomy" id="2527989"/>
    <lineage>
        <taxon>Bacteria</taxon>
        <taxon>Pseudomonadati</taxon>
        <taxon>Planctomycetota</taxon>
        <taxon>Planctomycetia</taxon>
        <taxon>Planctomycetales</taxon>
        <taxon>Planctomycetaceae</taxon>
        <taxon>Alienimonas</taxon>
    </lineage>
</organism>
<dbReference type="EMBL" id="CP036265">
    <property type="protein sequence ID" value="QDT16536.1"/>
    <property type="molecule type" value="Genomic_DNA"/>
</dbReference>
<sequence>MALPGETGARLESAKVGGAKFGAADTDVELAADPQEGDPEGKASRFVGTDPGLGVVREYEGTISGLIDGTPYTGDFKEVAHGHSEE</sequence>
<evidence type="ECO:0000313" key="2">
    <source>
        <dbReference type="Proteomes" id="UP000318741"/>
    </source>
</evidence>
<keyword evidence="2" id="KW-1185">Reference proteome</keyword>
<proteinExistence type="predicted"/>
<gene>
    <name evidence="1" type="ORF">CA12_26420</name>
</gene>
<evidence type="ECO:0000313" key="1">
    <source>
        <dbReference type="EMBL" id="QDT16536.1"/>
    </source>
</evidence>
<dbReference type="Proteomes" id="UP000318741">
    <property type="component" value="Chromosome"/>
</dbReference>
<dbReference type="KEGG" id="acaf:CA12_26420"/>
<reference evidence="1 2" key="1">
    <citation type="submission" date="2019-02" db="EMBL/GenBank/DDBJ databases">
        <title>Deep-cultivation of Planctomycetes and their phenomic and genomic characterization uncovers novel biology.</title>
        <authorList>
            <person name="Wiegand S."/>
            <person name="Jogler M."/>
            <person name="Boedeker C."/>
            <person name="Pinto D."/>
            <person name="Vollmers J."/>
            <person name="Rivas-Marin E."/>
            <person name="Kohn T."/>
            <person name="Peeters S.H."/>
            <person name="Heuer A."/>
            <person name="Rast P."/>
            <person name="Oberbeckmann S."/>
            <person name="Bunk B."/>
            <person name="Jeske O."/>
            <person name="Meyerdierks A."/>
            <person name="Storesund J.E."/>
            <person name="Kallscheuer N."/>
            <person name="Luecker S."/>
            <person name="Lage O.M."/>
            <person name="Pohl T."/>
            <person name="Merkel B.J."/>
            <person name="Hornburger P."/>
            <person name="Mueller R.-W."/>
            <person name="Bruemmer F."/>
            <person name="Labrenz M."/>
            <person name="Spormann A.M."/>
            <person name="Op den Camp H."/>
            <person name="Overmann J."/>
            <person name="Amann R."/>
            <person name="Jetten M.S.M."/>
            <person name="Mascher T."/>
            <person name="Medema M.H."/>
            <person name="Devos D.P."/>
            <person name="Kaster A.-K."/>
            <person name="Ovreas L."/>
            <person name="Rohde M."/>
            <person name="Galperin M.Y."/>
            <person name="Jogler C."/>
        </authorList>
    </citation>
    <scope>NUCLEOTIDE SEQUENCE [LARGE SCALE GENOMIC DNA]</scope>
    <source>
        <strain evidence="1 2">CA12</strain>
    </source>
</reference>
<protein>
    <submittedName>
        <fullName evidence="1">Uncharacterized protein</fullName>
    </submittedName>
</protein>
<accession>A0A517PAZ3</accession>